<dbReference type="InterPro" id="IPR001633">
    <property type="entry name" value="EAL_dom"/>
</dbReference>
<organism evidence="5 6">
    <name type="scientific">Tepidimonas sediminis</name>
    <dbReference type="NCBI Taxonomy" id="2588941"/>
    <lineage>
        <taxon>Bacteria</taxon>
        <taxon>Pseudomonadati</taxon>
        <taxon>Pseudomonadota</taxon>
        <taxon>Betaproteobacteria</taxon>
        <taxon>Burkholderiales</taxon>
        <taxon>Tepidimonas</taxon>
    </lineage>
</organism>
<dbReference type="SUPFAM" id="SSF55073">
    <property type="entry name" value="Nucleotide cyclase"/>
    <property type="match status" value="1"/>
</dbReference>
<dbReference type="NCBIfam" id="TIGR00254">
    <property type="entry name" value="GGDEF"/>
    <property type="match status" value="1"/>
</dbReference>
<evidence type="ECO:0000259" key="2">
    <source>
        <dbReference type="PROSITE" id="PS50110"/>
    </source>
</evidence>
<dbReference type="InterPro" id="IPR043128">
    <property type="entry name" value="Rev_trsase/Diguanyl_cyclase"/>
</dbReference>
<dbReference type="PANTHER" id="PTHR33121:SF79">
    <property type="entry name" value="CYCLIC DI-GMP PHOSPHODIESTERASE PDED-RELATED"/>
    <property type="match status" value="1"/>
</dbReference>
<dbReference type="Pfam" id="PF00072">
    <property type="entry name" value="Response_reg"/>
    <property type="match status" value="1"/>
</dbReference>
<dbReference type="InterPro" id="IPR029787">
    <property type="entry name" value="Nucleotide_cyclase"/>
</dbReference>
<dbReference type="Proteomes" id="UP000320225">
    <property type="component" value="Unassembled WGS sequence"/>
</dbReference>
<dbReference type="GO" id="GO:0071111">
    <property type="term" value="F:cyclic-guanylate-specific phosphodiesterase activity"/>
    <property type="evidence" value="ECO:0007669"/>
    <property type="project" value="InterPro"/>
</dbReference>
<dbReference type="InterPro" id="IPR035919">
    <property type="entry name" value="EAL_sf"/>
</dbReference>
<evidence type="ECO:0000259" key="4">
    <source>
        <dbReference type="PROSITE" id="PS50887"/>
    </source>
</evidence>
<sequence length="710" mass="78464">MLALMTPASEPDETVAAAAARAEPAAAARVLVVDDDRTTRSMVAAVLRRDGLQVVEAPDGAQALQEVRRERPDLILMDVLMPGMDGHTACARIRAELADEALPIVMLTAVDDLESIETAFDAGATDFITKPIHWALLRERVRYALRGGRLARELRRARLRELAVRRIAGLGYWEWRLDTDSLSWSEEFAATGGIQARHEVPREAFLERVHEEDRQRLRAGLEAARESAGRLDAEFRIRFNQTERILRVVGERGREGDDAALVFGVFQDLTSQRRTEALVDYLALHDEITDLPNRRLFLRHVAQAIEQDGEGIWVVTADIQRFGRLNETLGERAANQLLRLLGQRLRQMAEAGTILQAARIDGDTFAWAQRMPPGQGVQPALEAVLHTLQQPLSVAGQTLRVVFSAGCAARPVHGIDAEALLQQALQAQRRARALGLPWSVAELETADVRERQRQLQLEQALHGALERGEFALHYQPQLDFASGRIVGCEALLRWHPPGLGPVPPVQFIGLLEESGQIVEVGAWALREAARQAAAWERAGLPLRVGINLSPRQFLNPQLPRHIEQALQASGVTPARLELEITESLTMHDVEHAIALLRRFRALGVSVALDDFGVGHSSLAYVLQFPIDALKIDRAFVTHVTRGRTDRAIVRAIVALAQALGVETIAEGVENQRQCDFLEALGVTQAQGYLIGRPMPAAALQELATQYRRAG</sequence>
<feature type="domain" description="EAL" evidence="3">
    <location>
        <begin position="454"/>
        <end position="707"/>
    </location>
</feature>
<dbReference type="InterPro" id="IPR035965">
    <property type="entry name" value="PAS-like_dom_sf"/>
</dbReference>
<dbReference type="AlphaFoldDB" id="A0A554WVD1"/>
<dbReference type="SMART" id="SM00448">
    <property type="entry name" value="REC"/>
    <property type="match status" value="1"/>
</dbReference>
<accession>A0A554WVD1</accession>
<dbReference type="PROSITE" id="PS50883">
    <property type="entry name" value="EAL"/>
    <property type="match status" value="1"/>
</dbReference>
<dbReference type="SUPFAM" id="SSF141868">
    <property type="entry name" value="EAL domain-like"/>
    <property type="match status" value="1"/>
</dbReference>
<evidence type="ECO:0000256" key="1">
    <source>
        <dbReference type="PROSITE-ProRule" id="PRU00169"/>
    </source>
</evidence>
<dbReference type="SMART" id="SM00052">
    <property type="entry name" value="EAL"/>
    <property type="match status" value="1"/>
</dbReference>
<proteinExistence type="predicted"/>
<gene>
    <name evidence="5" type="ORF">Tsedi_00369</name>
</gene>
<dbReference type="PANTHER" id="PTHR33121">
    <property type="entry name" value="CYCLIC DI-GMP PHOSPHODIESTERASE PDEF"/>
    <property type="match status" value="1"/>
</dbReference>
<dbReference type="InterPro" id="IPR050706">
    <property type="entry name" value="Cyclic-di-GMP_PDE-like"/>
</dbReference>
<dbReference type="Gene3D" id="3.30.450.20">
    <property type="entry name" value="PAS domain"/>
    <property type="match status" value="1"/>
</dbReference>
<dbReference type="SUPFAM" id="SSF55785">
    <property type="entry name" value="PYP-like sensor domain (PAS domain)"/>
    <property type="match status" value="1"/>
</dbReference>
<evidence type="ECO:0000313" key="6">
    <source>
        <dbReference type="Proteomes" id="UP000320225"/>
    </source>
</evidence>
<dbReference type="SMART" id="SM00267">
    <property type="entry name" value="GGDEF"/>
    <property type="match status" value="1"/>
</dbReference>
<reference evidence="5 6" key="1">
    <citation type="submission" date="2019-07" db="EMBL/GenBank/DDBJ databases">
        <title>Tepidimonas sediminis YIM 72259 draft genome.</title>
        <authorList>
            <person name="Da Costa M.S."/>
            <person name="Froufe H.J.C."/>
            <person name="Egas C."/>
            <person name="Albuquerque L."/>
        </authorList>
    </citation>
    <scope>NUCLEOTIDE SEQUENCE [LARGE SCALE GENOMIC DNA]</scope>
    <source>
        <strain evidence="5 6">YIM 72259</strain>
    </source>
</reference>
<feature type="modified residue" description="4-aspartylphosphate" evidence="1">
    <location>
        <position position="78"/>
    </location>
</feature>
<feature type="domain" description="GGDEF" evidence="4">
    <location>
        <begin position="310"/>
        <end position="444"/>
    </location>
</feature>
<protein>
    <submittedName>
        <fullName evidence="5">Putative signaling protein</fullName>
    </submittedName>
</protein>
<dbReference type="Gene3D" id="3.20.20.450">
    <property type="entry name" value="EAL domain"/>
    <property type="match status" value="1"/>
</dbReference>
<evidence type="ECO:0000259" key="3">
    <source>
        <dbReference type="PROSITE" id="PS50883"/>
    </source>
</evidence>
<dbReference type="Pfam" id="PF00563">
    <property type="entry name" value="EAL"/>
    <property type="match status" value="1"/>
</dbReference>
<dbReference type="GO" id="GO:0000160">
    <property type="term" value="P:phosphorelay signal transduction system"/>
    <property type="evidence" value="ECO:0007669"/>
    <property type="project" value="InterPro"/>
</dbReference>
<feature type="domain" description="Response regulatory" evidence="2">
    <location>
        <begin position="29"/>
        <end position="145"/>
    </location>
</feature>
<dbReference type="Gene3D" id="3.30.70.270">
    <property type="match status" value="1"/>
</dbReference>
<dbReference type="InterPro" id="IPR011006">
    <property type="entry name" value="CheY-like_superfamily"/>
</dbReference>
<dbReference type="CDD" id="cd01948">
    <property type="entry name" value="EAL"/>
    <property type="match status" value="1"/>
</dbReference>
<keyword evidence="1" id="KW-0597">Phosphoprotein</keyword>
<keyword evidence="6" id="KW-1185">Reference proteome</keyword>
<dbReference type="SUPFAM" id="SSF52172">
    <property type="entry name" value="CheY-like"/>
    <property type="match status" value="1"/>
</dbReference>
<dbReference type="PROSITE" id="PS50110">
    <property type="entry name" value="RESPONSE_REGULATORY"/>
    <property type="match status" value="1"/>
</dbReference>
<dbReference type="EMBL" id="VJND01000001">
    <property type="protein sequence ID" value="TSE27530.1"/>
    <property type="molecule type" value="Genomic_DNA"/>
</dbReference>
<dbReference type="Pfam" id="PF00990">
    <property type="entry name" value="GGDEF"/>
    <property type="match status" value="1"/>
</dbReference>
<dbReference type="Gene3D" id="3.40.50.2300">
    <property type="match status" value="1"/>
</dbReference>
<dbReference type="InterPro" id="IPR001789">
    <property type="entry name" value="Sig_transdc_resp-reg_receiver"/>
</dbReference>
<dbReference type="InterPro" id="IPR000160">
    <property type="entry name" value="GGDEF_dom"/>
</dbReference>
<comment type="caution">
    <text evidence="5">The sequence shown here is derived from an EMBL/GenBank/DDBJ whole genome shotgun (WGS) entry which is preliminary data.</text>
</comment>
<name>A0A554WVD1_9BURK</name>
<evidence type="ECO:0000313" key="5">
    <source>
        <dbReference type="EMBL" id="TSE27530.1"/>
    </source>
</evidence>
<dbReference type="PROSITE" id="PS50887">
    <property type="entry name" value="GGDEF"/>
    <property type="match status" value="1"/>
</dbReference>